<organism evidence="1 2">
    <name type="scientific">Streptosporangium algeriense</name>
    <dbReference type="NCBI Taxonomy" id="1682748"/>
    <lineage>
        <taxon>Bacteria</taxon>
        <taxon>Bacillati</taxon>
        <taxon>Actinomycetota</taxon>
        <taxon>Actinomycetes</taxon>
        <taxon>Streptosporangiales</taxon>
        <taxon>Streptosporangiaceae</taxon>
        <taxon>Streptosporangium</taxon>
    </lineage>
</organism>
<comment type="caution">
    <text evidence="1">The sequence shown here is derived from an EMBL/GenBank/DDBJ whole genome shotgun (WGS) entry which is preliminary data.</text>
</comment>
<dbReference type="InterPro" id="IPR001646">
    <property type="entry name" value="5peptide_repeat"/>
</dbReference>
<dbReference type="Pfam" id="PF13599">
    <property type="entry name" value="Pentapeptide_4"/>
    <property type="match status" value="1"/>
</dbReference>
<evidence type="ECO:0000313" key="1">
    <source>
        <dbReference type="EMBL" id="MFD0885396.1"/>
    </source>
</evidence>
<gene>
    <name evidence="1" type="ORF">ACFQ08_12640</name>
</gene>
<proteinExistence type="predicted"/>
<sequence length="220" mass="24510">MSTRTIRQTNVTLPDLDDADLDEVDSLEGEDGRLRDFRYANASLRELSLSEIQLTDGRVSGLTTQRARLDDLSLHSVEFTECDLSGLRWVDSKLSRVTFTDCKALGAIWENVTFDDVVFERCKLDYMAFTRLRAMGSVIFTACSLRESRFSGSDLGGVAFDQCDLRLTEFDGGIYQACDLRGNDLSGLRGVSALRKIIIDRPQLQDLAEAFAAELEITVG</sequence>
<protein>
    <submittedName>
        <fullName evidence="1">Pentapeptide repeat-containing protein</fullName>
    </submittedName>
</protein>
<name>A0ABW3DRE4_9ACTN</name>
<dbReference type="Gene3D" id="2.160.20.80">
    <property type="entry name" value="E3 ubiquitin-protein ligase SopA"/>
    <property type="match status" value="1"/>
</dbReference>
<dbReference type="PANTHER" id="PTHR14136">
    <property type="entry name" value="BTB_POZ DOMAIN-CONTAINING PROTEIN KCTD9"/>
    <property type="match status" value="1"/>
</dbReference>
<dbReference type="EMBL" id="JBHTHX010000348">
    <property type="protein sequence ID" value="MFD0885396.1"/>
    <property type="molecule type" value="Genomic_DNA"/>
</dbReference>
<dbReference type="Proteomes" id="UP001597024">
    <property type="component" value="Unassembled WGS sequence"/>
</dbReference>
<evidence type="ECO:0000313" key="2">
    <source>
        <dbReference type="Proteomes" id="UP001597024"/>
    </source>
</evidence>
<reference evidence="2" key="1">
    <citation type="journal article" date="2019" name="Int. J. Syst. Evol. Microbiol.">
        <title>The Global Catalogue of Microorganisms (GCM) 10K type strain sequencing project: providing services to taxonomists for standard genome sequencing and annotation.</title>
        <authorList>
            <consortium name="The Broad Institute Genomics Platform"/>
            <consortium name="The Broad Institute Genome Sequencing Center for Infectious Disease"/>
            <person name="Wu L."/>
            <person name="Ma J."/>
        </authorList>
    </citation>
    <scope>NUCLEOTIDE SEQUENCE [LARGE SCALE GENOMIC DNA]</scope>
    <source>
        <strain evidence="2">CCUG 62974</strain>
    </source>
</reference>
<dbReference type="InterPro" id="IPR051082">
    <property type="entry name" value="Pentapeptide-BTB/POZ_domain"/>
</dbReference>
<accession>A0ABW3DRE4</accession>
<dbReference type="PANTHER" id="PTHR14136:SF17">
    <property type="entry name" value="BTB_POZ DOMAIN-CONTAINING PROTEIN KCTD9"/>
    <property type="match status" value="1"/>
</dbReference>
<keyword evidence="2" id="KW-1185">Reference proteome</keyword>
<dbReference type="SUPFAM" id="SSF141571">
    <property type="entry name" value="Pentapeptide repeat-like"/>
    <property type="match status" value="1"/>
</dbReference>